<dbReference type="Proteomes" id="UP000198287">
    <property type="component" value="Unassembled WGS sequence"/>
</dbReference>
<evidence type="ECO:0000259" key="2">
    <source>
        <dbReference type="PROSITE" id="PS00028"/>
    </source>
</evidence>
<gene>
    <name evidence="3" type="ORF">Fcan01_00330</name>
</gene>
<feature type="region of interest" description="Disordered" evidence="1">
    <location>
        <begin position="278"/>
        <end position="314"/>
    </location>
</feature>
<evidence type="ECO:0000256" key="1">
    <source>
        <dbReference type="SAM" id="MobiDB-lite"/>
    </source>
</evidence>
<sequence>MTTFPKNGSPFVSLERDPVVEKYLSDLEPSPAKCIVCGNVDIAPESESSPDYEEVAVTFKDLLMTAPFREKVSPQSYTYFIKNIQTCVTCLTIVEEAGAMHYEIVWLQKSLDDLITKARESMITADKSVTSKSKSTNTQVPNIAETSVPNLVKTRSEIVKTDINEEKKGVITVINHYSESNLNSDITSTTALAKSEKLIKEELPQDDNCEIQLPPIIFTGNSSKNLAKKRTDLKSEAMIDIKDEEFNYSAGDYFDSDCTSEFRETDGDTEITEDMVTEDDANVEPQIQTSLTPPTTKANSKSVTKPKRKYTKKSSKKLNSKARLSLRKPLEFRCSNCKNLFTRKFNLVKHEIEICKIAYSKNELQKMDITLHPCISPECTRVFLLKVELDRHVLRHRRTNEGVVSTLLGNLAAKILAQKTMENKDDDIEILCHVKGNAAPNAGMNIN</sequence>
<dbReference type="InterPro" id="IPR013087">
    <property type="entry name" value="Znf_C2H2_type"/>
</dbReference>
<evidence type="ECO:0000313" key="3">
    <source>
        <dbReference type="EMBL" id="OXA63999.1"/>
    </source>
</evidence>
<evidence type="ECO:0000313" key="4">
    <source>
        <dbReference type="Proteomes" id="UP000198287"/>
    </source>
</evidence>
<dbReference type="OrthoDB" id="6751163at2759"/>
<comment type="caution">
    <text evidence="3">The sequence shown here is derived from an EMBL/GenBank/DDBJ whole genome shotgun (WGS) entry which is preliminary data.</text>
</comment>
<name>A0A226F2I3_FOLCA</name>
<dbReference type="AlphaFoldDB" id="A0A226F2I3"/>
<reference evidence="3 4" key="1">
    <citation type="submission" date="2015-12" db="EMBL/GenBank/DDBJ databases">
        <title>The genome of Folsomia candida.</title>
        <authorList>
            <person name="Faddeeva A."/>
            <person name="Derks M.F."/>
            <person name="Anvar Y."/>
            <person name="Smit S."/>
            <person name="Van Straalen N."/>
            <person name="Roelofs D."/>
        </authorList>
    </citation>
    <scope>NUCLEOTIDE SEQUENCE [LARGE SCALE GENOMIC DNA]</scope>
    <source>
        <strain evidence="3 4">VU population</strain>
        <tissue evidence="3">Whole body</tissue>
    </source>
</reference>
<feature type="domain" description="C2H2-type" evidence="2">
    <location>
        <begin position="374"/>
        <end position="396"/>
    </location>
</feature>
<feature type="compositionally biased region" description="Polar residues" evidence="1">
    <location>
        <begin position="285"/>
        <end position="300"/>
    </location>
</feature>
<dbReference type="PROSITE" id="PS00028">
    <property type="entry name" value="ZINC_FINGER_C2H2_1"/>
    <property type="match status" value="1"/>
</dbReference>
<protein>
    <recommendedName>
        <fullName evidence="2">C2H2-type domain-containing protein</fullName>
    </recommendedName>
</protein>
<dbReference type="EMBL" id="LNIX01000001">
    <property type="protein sequence ID" value="OXA63999.1"/>
    <property type="molecule type" value="Genomic_DNA"/>
</dbReference>
<accession>A0A226F2I3</accession>
<proteinExistence type="predicted"/>
<organism evidence="3 4">
    <name type="scientific">Folsomia candida</name>
    <name type="common">Springtail</name>
    <dbReference type="NCBI Taxonomy" id="158441"/>
    <lineage>
        <taxon>Eukaryota</taxon>
        <taxon>Metazoa</taxon>
        <taxon>Ecdysozoa</taxon>
        <taxon>Arthropoda</taxon>
        <taxon>Hexapoda</taxon>
        <taxon>Collembola</taxon>
        <taxon>Entomobryomorpha</taxon>
        <taxon>Isotomoidea</taxon>
        <taxon>Isotomidae</taxon>
        <taxon>Proisotominae</taxon>
        <taxon>Folsomia</taxon>
    </lineage>
</organism>
<keyword evidence="4" id="KW-1185">Reference proteome</keyword>
<feature type="compositionally biased region" description="Basic residues" evidence="1">
    <location>
        <begin position="304"/>
        <end position="314"/>
    </location>
</feature>